<gene>
    <name evidence="2" type="ORF">METZ01_LOCUS358443</name>
</gene>
<dbReference type="EMBL" id="UINC01126847">
    <property type="protein sequence ID" value="SVD05589.1"/>
    <property type="molecule type" value="Genomic_DNA"/>
</dbReference>
<feature type="region of interest" description="Disordered" evidence="1">
    <location>
        <begin position="1"/>
        <end position="37"/>
    </location>
</feature>
<evidence type="ECO:0000256" key="1">
    <source>
        <dbReference type="SAM" id="MobiDB-lite"/>
    </source>
</evidence>
<evidence type="ECO:0000313" key="2">
    <source>
        <dbReference type="EMBL" id="SVD05589.1"/>
    </source>
</evidence>
<feature type="compositionally biased region" description="Basic and acidic residues" evidence="1">
    <location>
        <begin position="1"/>
        <end position="11"/>
    </location>
</feature>
<sequence length="37" mass="4115">MGNLRETEKQHRACGSHADTGLSKDEGLSDSRTRWGK</sequence>
<accession>A0A382S6R8</accession>
<proteinExistence type="predicted"/>
<feature type="non-terminal residue" evidence="2">
    <location>
        <position position="37"/>
    </location>
</feature>
<reference evidence="2" key="1">
    <citation type="submission" date="2018-05" db="EMBL/GenBank/DDBJ databases">
        <authorList>
            <person name="Lanie J.A."/>
            <person name="Ng W.-L."/>
            <person name="Kazmierczak K.M."/>
            <person name="Andrzejewski T.M."/>
            <person name="Davidsen T.M."/>
            <person name="Wayne K.J."/>
            <person name="Tettelin H."/>
            <person name="Glass J.I."/>
            <person name="Rusch D."/>
            <person name="Podicherti R."/>
            <person name="Tsui H.-C.T."/>
            <person name="Winkler M.E."/>
        </authorList>
    </citation>
    <scope>NUCLEOTIDE SEQUENCE</scope>
</reference>
<feature type="compositionally biased region" description="Basic and acidic residues" evidence="1">
    <location>
        <begin position="22"/>
        <end position="37"/>
    </location>
</feature>
<organism evidence="2">
    <name type="scientific">marine metagenome</name>
    <dbReference type="NCBI Taxonomy" id="408172"/>
    <lineage>
        <taxon>unclassified sequences</taxon>
        <taxon>metagenomes</taxon>
        <taxon>ecological metagenomes</taxon>
    </lineage>
</organism>
<name>A0A382S6R8_9ZZZZ</name>
<protein>
    <submittedName>
        <fullName evidence="2">Uncharacterized protein</fullName>
    </submittedName>
</protein>
<dbReference type="AlphaFoldDB" id="A0A382S6R8"/>